<dbReference type="GO" id="GO:0007165">
    <property type="term" value="P:signal transduction"/>
    <property type="evidence" value="ECO:0007669"/>
    <property type="project" value="InterPro"/>
</dbReference>
<dbReference type="Pfam" id="PF21310">
    <property type="entry name" value="OCRL-like_ASH"/>
    <property type="match status" value="1"/>
</dbReference>
<dbReference type="STRING" id="53326.A0A016TM29"/>
<evidence type="ECO:0000256" key="1">
    <source>
        <dbReference type="ARBA" id="ARBA00004146"/>
    </source>
</evidence>
<dbReference type="Gene3D" id="1.10.555.10">
    <property type="entry name" value="Rho GTPase activation protein"/>
    <property type="match status" value="1"/>
</dbReference>
<dbReference type="Gene3D" id="2.60.40.10">
    <property type="entry name" value="Immunoglobulins"/>
    <property type="match status" value="1"/>
</dbReference>
<dbReference type="InterPro" id="IPR013783">
    <property type="entry name" value="Ig-like_fold"/>
</dbReference>
<dbReference type="InterPro" id="IPR008936">
    <property type="entry name" value="Rho_GTPase_activation_prot"/>
</dbReference>
<keyword evidence="3" id="KW-0967">Endosome</keyword>
<dbReference type="InterPro" id="IPR000198">
    <property type="entry name" value="RhoGAP_dom"/>
</dbReference>
<evidence type="ECO:0000313" key="6">
    <source>
        <dbReference type="EMBL" id="EYC03800.1"/>
    </source>
</evidence>
<keyword evidence="7" id="KW-1185">Reference proteome</keyword>
<dbReference type="Proteomes" id="UP000024635">
    <property type="component" value="Unassembled WGS sequence"/>
</dbReference>
<sequence length="743" mass="84293">MTFYTGASGGRRGGYVPGRDPMVDEVMRGWQQRYCKFSDVSICVTTFNVNGKSPPNVLRGWFPDGDVCDFYAVGLQEMDLSVGTYIIDNPKKMEEWMECILTSLPGGGKNYRVVSSMRLIGIFVVLFQSRVSSVKVSKINAAYIATGISMLVNKLGNKGGTAISLRFNDTLVCFVNCHLAAGTGELDRRNQDFSYVDKSRKVSCSVQFFQQYIFRDISQLTFNDGLSIYDHDAVFWFGDLNYRLKVENSAWTGEQVRQIASCSEFPALFKYDQLREQQSIGQVFVGFQEPEVLPFRPTYKYDAGSSTWDSSEKARVPAWCDRILWWTRDPDTRLNLKRFESVEQITISDHKPVRACFALTVRSIDQAKADKLYDEAIREADRRANELLPQVSLSMTEVDFGEVRFLEPRSRLITIKNTGKSTVRFKFLVRPERGICAKWLQITPPHYVIPIGQSTQISITVVIDKEISWELKDTKLQDILVMNLEHGRDYFVPVTAQYYPRCFGVSLEHLMKRKLEPEKNLIDFYGAVQGDGLEEDEEICPPNIPREVYRLICALQRLGTQKLDLNDIVDNSTFITVRNALENDFPKDLTQLQVPALALYSALLRLFDTLKDPLIPFSVQREIRVACSDATALWKIISSLPPVNAAIIEYLIDYLRELIAQIPEATGLLQFFFLGKCVAESLENAGDYHGGIDCVRLLEQLVAWADVIFRGGALLTTVPHLEPRVVALRSLCAYRRDVAIFGS</sequence>
<feature type="domain" description="Rho-GAP" evidence="5">
    <location>
        <begin position="531"/>
        <end position="709"/>
    </location>
</feature>
<evidence type="ECO:0000256" key="4">
    <source>
        <dbReference type="ARBA" id="ARBA00023329"/>
    </source>
</evidence>
<dbReference type="PANTHER" id="PTHR11200:SF300">
    <property type="entry name" value="TYPE II INOSITOL 1,4,5-TRISPHOSPHATE 5-PHOSPHATASE"/>
    <property type="match status" value="1"/>
</dbReference>
<dbReference type="PANTHER" id="PTHR11200">
    <property type="entry name" value="INOSITOL 5-PHOSPHATASE"/>
    <property type="match status" value="1"/>
</dbReference>
<dbReference type="GO" id="GO:0046856">
    <property type="term" value="P:phosphatidylinositol dephosphorylation"/>
    <property type="evidence" value="ECO:0007669"/>
    <property type="project" value="InterPro"/>
</dbReference>
<dbReference type="InterPro" id="IPR036691">
    <property type="entry name" value="Endo/exonu/phosph_ase_sf"/>
</dbReference>
<evidence type="ECO:0000259" key="5">
    <source>
        <dbReference type="PROSITE" id="PS50238"/>
    </source>
</evidence>
<dbReference type="InterPro" id="IPR048869">
    <property type="entry name" value="OCRL-1_2_ASH"/>
</dbReference>
<dbReference type="AlphaFoldDB" id="A0A016TM29"/>
<dbReference type="Pfam" id="PF22669">
    <property type="entry name" value="Exo_endo_phos2"/>
    <property type="match status" value="1"/>
</dbReference>
<protein>
    <recommendedName>
        <fullName evidence="5">Rho-GAP domain-containing protein</fullName>
    </recommendedName>
</protein>
<dbReference type="SMART" id="SM00324">
    <property type="entry name" value="RhoGAP"/>
    <property type="match status" value="1"/>
</dbReference>
<accession>A0A016TM29</accession>
<dbReference type="GO" id="GO:0004439">
    <property type="term" value="F:phosphatidylinositol-4,5-bisphosphate 5-phosphatase activity"/>
    <property type="evidence" value="ECO:0007669"/>
    <property type="project" value="TreeGrafter"/>
</dbReference>
<name>A0A016TM29_9BILA</name>
<dbReference type="SMART" id="SM00128">
    <property type="entry name" value="IPPc"/>
    <property type="match status" value="1"/>
</dbReference>
<dbReference type="CDD" id="cd09074">
    <property type="entry name" value="INPP5c"/>
    <property type="match status" value="1"/>
</dbReference>
<evidence type="ECO:0000313" key="7">
    <source>
        <dbReference type="Proteomes" id="UP000024635"/>
    </source>
</evidence>
<organism evidence="6 7">
    <name type="scientific">Ancylostoma ceylanicum</name>
    <dbReference type="NCBI Taxonomy" id="53326"/>
    <lineage>
        <taxon>Eukaryota</taxon>
        <taxon>Metazoa</taxon>
        <taxon>Ecdysozoa</taxon>
        <taxon>Nematoda</taxon>
        <taxon>Chromadorea</taxon>
        <taxon>Rhabditida</taxon>
        <taxon>Rhabditina</taxon>
        <taxon>Rhabditomorpha</taxon>
        <taxon>Strongyloidea</taxon>
        <taxon>Ancylostomatidae</taxon>
        <taxon>Ancylostomatinae</taxon>
        <taxon>Ancylostoma</taxon>
    </lineage>
</organism>
<dbReference type="PROSITE" id="PS50238">
    <property type="entry name" value="RHOGAP"/>
    <property type="match status" value="1"/>
</dbReference>
<dbReference type="SUPFAM" id="SSF56219">
    <property type="entry name" value="DNase I-like"/>
    <property type="match status" value="1"/>
</dbReference>
<evidence type="ECO:0000256" key="3">
    <source>
        <dbReference type="ARBA" id="ARBA00022753"/>
    </source>
</evidence>
<dbReference type="InterPro" id="IPR000300">
    <property type="entry name" value="IPPc"/>
</dbReference>
<reference evidence="7" key="1">
    <citation type="journal article" date="2015" name="Nat. Genet.">
        <title>The genome and transcriptome of the zoonotic hookworm Ancylostoma ceylanicum identify infection-specific gene families.</title>
        <authorList>
            <person name="Schwarz E.M."/>
            <person name="Hu Y."/>
            <person name="Antoshechkin I."/>
            <person name="Miller M.M."/>
            <person name="Sternberg P.W."/>
            <person name="Aroian R.V."/>
        </authorList>
    </citation>
    <scope>NUCLEOTIDE SEQUENCE</scope>
    <source>
        <strain evidence="7">HY135</strain>
    </source>
</reference>
<dbReference type="OrthoDB" id="7862313at2759"/>
<gene>
    <name evidence="6" type="primary">Acey_s0091.g2433</name>
    <name evidence="6" type="synonym">Acey-ocrl-1</name>
    <name evidence="6" type="ORF">Y032_0091g2433</name>
</gene>
<dbReference type="GO" id="GO:0030670">
    <property type="term" value="C:phagocytic vesicle membrane"/>
    <property type="evidence" value="ECO:0007669"/>
    <property type="project" value="UniProtKB-SubCell"/>
</dbReference>
<keyword evidence="4" id="KW-0968">Cytoplasmic vesicle</keyword>
<dbReference type="GO" id="GO:0031901">
    <property type="term" value="C:early endosome membrane"/>
    <property type="evidence" value="ECO:0007669"/>
    <property type="project" value="UniProtKB-SubCell"/>
</dbReference>
<dbReference type="SUPFAM" id="SSF48350">
    <property type="entry name" value="GTPase activation domain, GAP"/>
    <property type="match status" value="1"/>
</dbReference>
<dbReference type="EMBL" id="JARK01001427">
    <property type="protein sequence ID" value="EYC03800.1"/>
    <property type="molecule type" value="Genomic_DNA"/>
</dbReference>
<evidence type="ECO:0000256" key="2">
    <source>
        <dbReference type="ARBA" id="ARBA00004580"/>
    </source>
</evidence>
<dbReference type="Gene3D" id="3.60.10.10">
    <property type="entry name" value="Endonuclease/exonuclease/phosphatase"/>
    <property type="match status" value="1"/>
</dbReference>
<dbReference type="Pfam" id="PF00620">
    <property type="entry name" value="RhoGAP"/>
    <property type="match status" value="1"/>
</dbReference>
<dbReference type="InterPro" id="IPR046985">
    <property type="entry name" value="IP5"/>
</dbReference>
<comment type="subcellular location">
    <subcellularLocation>
        <location evidence="2">Cytoplasmic vesicle</location>
        <location evidence="2">Phagosome membrane</location>
    </subcellularLocation>
    <subcellularLocation>
        <location evidence="1">Early endosome membrane</location>
    </subcellularLocation>
</comment>
<proteinExistence type="predicted"/>
<comment type="caution">
    <text evidence="6">The sequence shown here is derived from an EMBL/GenBank/DDBJ whole genome shotgun (WGS) entry which is preliminary data.</text>
</comment>